<dbReference type="PANTHER" id="PTHR30168">
    <property type="entry name" value="PUTATIVE MEMBRANE PROTEIN YPFJ"/>
    <property type="match status" value="1"/>
</dbReference>
<keyword evidence="2" id="KW-0812">Transmembrane</keyword>
<dbReference type="InterPro" id="IPR007343">
    <property type="entry name" value="Uncharacterised_pept_Zn_put"/>
</dbReference>
<evidence type="ECO:0000256" key="1">
    <source>
        <dbReference type="ARBA" id="ARBA00004167"/>
    </source>
</evidence>
<keyword evidence="3" id="KW-1133">Transmembrane helix</keyword>
<keyword evidence="6" id="KW-0482">Metalloprotease</keyword>
<feature type="signal peptide" evidence="5">
    <location>
        <begin position="1"/>
        <end position="23"/>
    </location>
</feature>
<dbReference type="Proteomes" id="UP001139648">
    <property type="component" value="Unassembled WGS sequence"/>
</dbReference>
<dbReference type="Pfam" id="PF04228">
    <property type="entry name" value="Zn_peptidase"/>
    <property type="match status" value="1"/>
</dbReference>
<keyword evidence="5" id="KW-0732">Signal</keyword>
<dbReference type="RefSeq" id="WP_253740774.1">
    <property type="nucleotide sequence ID" value="NZ_BAABKA010000048.1"/>
</dbReference>
<feature type="chain" id="PRO_5040747820" evidence="5">
    <location>
        <begin position="24"/>
        <end position="246"/>
    </location>
</feature>
<evidence type="ECO:0000313" key="7">
    <source>
        <dbReference type="Proteomes" id="UP001139648"/>
    </source>
</evidence>
<keyword evidence="7" id="KW-1185">Reference proteome</keyword>
<reference evidence="6" key="1">
    <citation type="submission" date="2022-06" db="EMBL/GenBank/DDBJ databases">
        <title>Sequencing the genomes of 1000 actinobacteria strains.</title>
        <authorList>
            <person name="Klenk H.-P."/>
        </authorList>
    </citation>
    <scope>NUCLEOTIDE SEQUENCE</scope>
    <source>
        <strain evidence="6">DSM 46694</strain>
    </source>
</reference>
<dbReference type="EMBL" id="JAMZEB010000002">
    <property type="protein sequence ID" value="MCP2354282.1"/>
    <property type="molecule type" value="Genomic_DNA"/>
</dbReference>
<dbReference type="AlphaFoldDB" id="A0A9X2GAU6"/>
<proteinExistence type="predicted"/>
<accession>A0A9X2GAU6</accession>
<comment type="caution">
    <text evidence="6">The sequence shown here is derived from an EMBL/GenBank/DDBJ whole genome shotgun (WGS) entry which is preliminary data.</text>
</comment>
<evidence type="ECO:0000256" key="5">
    <source>
        <dbReference type="SAM" id="SignalP"/>
    </source>
</evidence>
<protein>
    <submittedName>
        <fullName evidence="6">Metalloprotease</fullName>
    </submittedName>
</protein>
<evidence type="ECO:0000256" key="2">
    <source>
        <dbReference type="ARBA" id="ARBA00022692"/>
    </source>
</evidence>
<organism evidence="6 7">
    <name type="scientific">Nonomuraea thailandensis</name>
    <dbReference type="NCBI Taxonomy" id="1188745"/>
    <lineage>
        <taxon>Bacteria</taxon>
        <taxon>Bacillati</taxon>
        <taxon>Actinomycetota</taxon>
        <taxon>Actinomycetes</taxon>
        <taxon>Streptosporangiales</taxon>
        <taxon>Streptosporangiaceae</taxon>
        <taxon>Nonomuraea</taxon>
    </lineage>
</organism>
<dbReference type="GO" id="GO:0016020">
    <property type="term" value="C:membrane"/>
    <property type="evidence" value="ECO:0007669"/>
    <property type="project" value="UniProtKB-SubCell"/>
</dbReference>
<gene>
    <name evidence="6" type="ORF">HD597_001302</name>
</gene>
<sequence length="246" mass="26630">MRSTPLVLAALLLGAPASQPAHAATSPFPKSAGRLAVTACPEPPLSSGGIPRTREYLDTVVKCLNKSWSAYLARAGVRFERPAVRYAEDGTVCGVPVADVDAFYCHPARALVFPLTGRWIEGRTDLYPFKVAAHEYAHHVQTLTGVRRSYEARHRAEPHARGELRRRFELQADCLAGVFMGSVRASLARTGEDWSALYEAVRAGGDDGDRRSHGRGAGRVYWFKRGGATVSPAACDTWSAPAARVA</sequence>
<keyword evidence="6" id="KW-0645">Protease</keyword>
<keyword evidence="6" id="KW-0378">Hydrolase</keyword>
<name>A0A9X2GAU6_9ACTN</name>
<dbReference type="GO" id="GO:0008237">
    <property type="term" value="F:metallopeptidase activity"/>
    <property type="evidence" value="ECO:0007669"/>
    <property type="project" value="UniProtKB-KW"/>
</dbReference>
<evidence type="ECO:0000256" key="3">
    <source>
        <dbReference type="ARBA" id="ARBA00022989"/>
    </source>
</evidence>
<dbReference type="PANTHER" id="PTHR30168:SF0">
    <property type="entry name" value="INNER MEMBRANE PROTEIN"/>
    <property type="match status" value="1"/>
</dbReference>
<keyword evidence="4" id="KW-0472">Membrane</keyword>
<evidence type="ECO:0000256" key="4">
    <source>
        <dbReference type="ARBA" id="ARBA00023136"/>
    </source>
</evidence>
<evidence type="ECO:0000313" key="6">
    <source>
        <dbReference type="EMBL" id="MCP2354282.1"/>
    </source>
</evidence>
<comment type="subcellular location">
    <subcellularLocation>
        <location evidence="1">Membrane</location>
        <topology evidence="1">Single-pass membrane protein</topology>
    </subcellularLocation>
</comment>